<proteinExistence type="predicted"/>
<dbReference type="Proteomes" id="UP000661163">
    <property type="component" value="Unassembled WGS sequence"/>
</dbReference>
<organism evidence="1 2">
    <name type="scientific">Rhizobium ruizarguesonis</name>
    <dbReference type="NCBI Taxonomy" id="2081791"/>
    <lineage>
        <taxon>Bacteria</taxon>
        <taxon>Pseudomonadati</taxon>
        <taxon>Pseudomonadota</taxon>
        <taxon>Alphaproteobacteria</taxon>
        <taxon>Hyphomicrobiales</taxon>
        <taxon>Rhizobiaceae</taxon>
        <taxon>Rhizobium/Agrobacterium group</taxon>
        <taxon>Rhizobium</taxon>
    </lineage>
</organism>
<gene>
    <name evidence="1" type="ORF">GR217_29325</name>
</gene>
<dbReference type="RefSeq" id="WP_130773091.1">
    <property type="nucleotide sequence ID" value="NZ_JAJAEH010000024.1"/>
</dbReference>
<accession>A0AAE4YXQ7</accession>
<evidence type="ECO:0000313" key="2">
    <source>
        <dbReference type="Proteomes" id="UP000661163"/>
    </source>
</evidence>
<dbReference type="EMBL" id="WUFC01000031">
    <property type="protein sequence ID" value="NEI51757.1"/>
    <property type="molecule type" value="Genomic_DNA"/>
</dbReference>
<evidence type="ECO:0000313" key="1">
    <source>
        <dbReference type="EMBL" id="NEI51757.1"/>
    </source>
</evidence>
<protein>
    <submittedName>
        <fullName evidence="1">Uncharacterized protein</fullName>
    </submittedName>
</protein>
<sequence length="142" mass="15731">MQLSPGDVVEISTREGLAYVQVTHTHVAYPEVVRILPGFYQERPTLAAVPSAKTRSVVMIPLGGALEHGKIKGAKIGTAEIPKSDKKFPTFKMPIRGKNGEVVYWWLWEGDGLTHTLEDDPRLQHASPREVPTLQDFLSMLG</sequence>
<reference evidence="1 2" key="1">
    <citation type="submission" date="2019-12" db="EMBL/GenBank/DDBJ databases">
        <title>Rhizobium genotypes associated with high levels of biological nitrogen fixation by grain legumes in a temperate-maritime cropping system.</title>
        <authorList>
            <person name="Maluk M."/>
            <person name="Francesc Ferrando Molina F."/>
            <person name="Lopez Del Egido L."/>
            <person name="Lafos M."/>
            <person name="Langarica-Fuentes A."/>
            <person name="Gebre Yohannes G."/>
            <person name="Young M.W."/>
            <person name="Martin P."/>
            <person name="Gantlett R."/>
            <person name="Kenicer G."/>
            <person name="Hawes C."/>
            <person name="Begg G.S."/>
            <person name="Quilliam R.S."/>
            <person name="Squire G.R."/>
            <person name="Poole P.S."/>
            <person name="Young P.W."/>
            <person name="Iannetta P.M."/>
            <person name="James E.K."/>
        </authorList>
    </citation>
    <scope>NUCLEOTIDE SEQUENCE [LARGE SCALE GENOMIC DNA]</scope>
    <source>
        <strain evidence="1 2">JHI985</strain>
    </source>
</reference>
<comment type="caution">
    <text evidence="1">The sequence shown here is derived from an EMBL/GenBank/DDBJ whole genome shotgun (WGS) entry which is preliminary data.</text>
</comment>
<name>A0AAE4YXQ7_9HYPH</name>
<dbReference type="AlphaFoldDB" id="A0AAE4YXQ7"/>